<organism evidence="2">
    <name type="scientific">Mycobacterium xenopi 4042</name>
    <dbReference type="NCBI Taxonomy" id="1299334"/>
    <lineage>
        <taxon>Bacteria</taxon>
        <taxon>Bacillati</taxon>
        <taxon>Actinomycetota</taxon>
        <taxon>Actinomycetes</taxon>
        <taxon>Mycobacteriales</taxon>
        <taxon>Mycobacteriaceae</taxon>
        <taxon>Mycobacterium</taxon>
    </lineage>
</organism>
<feature type="compositionally biased region" description="Basic residues" evidence="1">
    <location>
        <begin position="49"/>
        <end position="59"/>
    </location>
</feature>
<feature type="compositionally biased region" description="Gly residues" evidence="1">
    <location>
        <begin position="98"/>
        <end position="109"/>
    </location>
</feature>
<dbReference type="PATRIC" id="fig|1299334.3.peg.9822"/>
<dbReference type="EMBL" id="JAOB01000093">
    <property type="protein sequence ID" value="EUA06648.1"/>
    <property type="molecule type" value="Genomic_DNA"/>
</dbReference>
<evidence type="ECO:0000313" key="2">
    <source>
        <dbReference type="EMBL" id="EUA06648.1"/>
    </source>
</evidence>
<proteinExistence type="predicted"/>
<name>X7YJE3_MYCXE</name>
<comment type="caution">
    <text evidence="2">The sequence shown here is derived from an EMBL/GenBank/DDBJ whole genome shotgun (WGS) entry which is preliminary data.</text>
</comment>
<gene>
    <name evidence="2" type="ORF">I553_0234</name>
</gene>
<evidence type="ECO:0000256" key="1">
    <source>
        <dbReference type="SAM" id="MobiDB-lite"/>
    </source>
</evidence>
<accession>X7YJE3</accession>
<dbReference type="AlphaFoldDB" id="X7YJE3"/>
<feature type="compositionally biased region" description="Basic residues" evidence="1">
    <location>
        <begin position="110"/>
        <end position="121"/>
    </location>
</feature>
<protein>
    <submittedName>
        <fullName evidence="2">Uncharacterized protein</fullName>
    </submittedName>
</protein>
<feature type="region of interest" description="Disordered" evidence="1">
    <location>
        <begin position="33"/>
        <end position="121"/>
    </location>
</feature>
<reference evidence="2" key="1">
    <citation type="submission" date="2014-01" db="EMBL/GenBank/DDBJ databases">
        <authorList>
            <person name="Brown-Elliot B."/>
            <person name="Wallace R."/>
            <person name="Lenaerts A."/>
            <person name="Ordway D."/>
            <person name="DeGroote M.A."/>
            <person name="Parker T."/>
            <person name="Sizemore C."/>
            <person name="Tallon L.J."/>
            <person name="Sadzewicz L.K."/>
            <person name="Sengamalay N."/>
            <person name="Fraser C.M."/>
            <person name="Hine E."/>
            <person name="Shefchek K.A."/>
            <person name="Das S.P."/>
            <person name="Tettelin H."/>
        </authorList>
    </citation>
    <scope>NUCLEOTIDE SEQUENCE [LARGE SCALE GENOMIC DNA]</scope>
    <source>
        <strain evidence="2">4042</strain>
    </source>
</reference>
<sequence>MPSSRRRRCPTPPPDPCCEPDGCSRCCAPRRSLCPPRRTPKPSPMWSGQRRRRGRRRPGWRQPVWPGSARLGSAPPRRWRRSPDGARLRRSRRRARGCGSGCDGGCRRVGGGRRRQSRQAR</sequence>